<evidence type="ECO:0000313" key="3">
    <source>
        <dbReference type="EMBL" id="HIU38775.1"/>
    </source>
</evidence>
<name>A0A9D1IKS7_9BACT</name>
<protein>
    <submittedName>
        <fullName evidence="3">50S ribosomal protein L11 methyltransferase</fullName>
    </submittedName>
</protein>
<keyword evidence="3" id="KW-0687">Ribonucleoprotein</keyword>
<sequence length="284" mass="31592">MNDYYLVRINLNPCVEEECDIVAALLADVGFESFVPDEKGVSAYIRKELFDKPATSSALAAYPFNGELQMEEAELIQGQDWNSEWEKHYFQPIVVGDRCVVHSSFHKEYPKAEYEIVVDPRMAFGTGHHETTSLMLERLLSYPLEECKLLDMGTGTGILAILAAMRGAVHVVGVEIDEPAYLNAVDNAGINGVDLDLRLGGVETVTECAYFDYVLANINRNIIIADIDKYARSLRQGGIMTLSGFYVEDIPFVEEAGKKCGLAPVAFFEKRRWACLCLEKGGQV</sequence>
<comment type="caution">
    <text evidence="3">The sequence shown here is derived from an EMBL/GenBank/DDBJ whole genome shotgun (WGS) entry which is preliminary data.</text>
</comment>
<keyword evidence="1 3" id="KW-0489">Methyltransferase</keyword>
<dbReference type="Proteomes" id="UP000824076">
    <property type="component" value="Unassembled WGS sequence"/>
</dbReference>
<organism evidence="3 4">
    <name type="scientific">Candidatus Limisoma intestinavium</name>
    <dbReference type="NCBI Taxonomy" id="2840856"/>
    <lineage>
        <taxon>Bacteria</taxon>
        <taxon>Pseudomonadati</taxon>
        <taxon>Bacteroidota</taxon>
        <taxon>Bacteroidia</taxon>
        <taxon>Bacteroidales</taxon>
        <taxon>Candidatus Limisoma</taxon>
    </lineage>
</organism>
<reference evidence="3" key="2">
    <citation type="journal article" date="2021" name="PeerJ">
        <title>Extensive microbial diversity within the chicken gut microbiome revealed by metagenomics and culture.</title>
        <authorList>
            <person name="Gilroy R."/>
            <person name="Ravi A."/>
            <person name="Getino M."/>
            <person name="Pursley I."/>
            <person name="Horton D.L."/>
            <person name="Alikhan N.F."/>
            <person name="Baker D."/>
            <person name="Gharbi K."/>
            <person name="Hall N."/>
            <person name="Watson M."/>
            <person name="Adriaenssens E.M."/>
            <person name="Foster-Nyarko E."/>
            <person name="Jarju S."/>
            <person name="Secka A."/>
            <person name="Antonio M."/>
            <person name="Oren A."/>
            <person name="Chaudhuri R.R."/>
            <person name="La Ragione R."/>
            <person name="Hildebrand F."/>
            <person name="Pallen M.J."/>
        </authorList>
    </citation>
    <scope>NUCLEOTIDE SEQUENCE</scope>
    <source>
        <strain evidence="3">17073</strain>
    </source>
</reference>
<dbReference type="SUPFAM" id="SSF53335">
    <property type="entry name" value="S-adenosyl-L-methionine-dependent methyltransferases"/>
    <property type="match status" value="1"/>
</dbReference>
<accession>A0A9D1IKS7</accession>
<dbReference type="PANTHER" id="PTHR43648:SF1">
    <property type="entry name" value="ELECTRON TRANSFER FLAVOPROTEIN BETA SUBUNIT LYSINE METHYLTRANSFERASE"/>
    <property type="match status" value="1"/>
</dbReference>
<evidence type="ECO:0000256" key="2">
    <source>
        <dbReference type="ARBA" id="ARBA00022679"/>
    </source>
</evidence>
<keyword evidence="3" id="KW-0689">Ribosomal protein</keyword>
<dbReference type="Pfam" id="PF06325">
    <property type="entry name" value="PrmA"/>
    <property type="match status" value="1"/>
</dbReference>
<dbReference type="GO" id="GO:0005840">
    <property type="term" value="C:ribosome"/>
    <property type="evidence" value="ECO:0007669"/>
    <property type="project" value="UniProtKB-KW"/>
</dbReference>
<dbReference type="NCBIfam" id="NF001785">
    <property type="entry name" value="PRK00517.2-2"/>
    <property type="match status" value="1"/>
</dbReference>
<dbReference type="CDD" id="cd02440">
    <property type="entry name" value="AdoMet_MTases"/>
    <property type="match status" value="1"/>
</dbReference>
<dbReference type="PANTHER" id="PTHR43648">
    <property type="entry name" value="ELECTRON TRANSFER FLAVOPROTEIN BETA SUBUNIT LYSINE METHYLTRANSFERASE"/>
    <property type="match status" value="1"/>
</dbReference>
<dbReference type="AlphaFoldDB" id="A0A9D1IKS7"/>
<keyword evidence="2" id="KW-0808">Transferase</keyword>
<dbReference type="EMBL" id="DVMS01000108">
    <property type="protein sequence ID" value="HIU38775.1"/>
    <property type="molecule type" value="Genomic_DNA"/>
</dbReference>
<dbReference type="GO" id="GO:0008276">
    <property type="term" value="F:protein methyltransferase activity"/>
    <property type="evidence" value="ECO:0007669"/>
    <property type="project" value="TreeGrafter"/>
</dbReference>
<evidence type="ECO:0000256" key="1">
    <source>
        <dbReference type="ARBA" id="ARBA00022603"/>
    </source>
</evidence>
<dbReference type="InterPro" id="IPR050078">
    <property type="entry name" value="Ribosomal_L11_MeTrfase_PrmA"/>
</dbReference>
<evidence type="ECO:0000313" key="4">
    <source>
        <dbReference type="Proteomes" id="UP000824076"/>
    </source>
</evidence>
<proteinExistence type="predicted"/>
<reference evidence="3" key="1">
    <citation type="submission" date="2020-10" db="EMBL/GenBank/DDBJ databases">
        <authorList>
            <person name="Gilroy R."/>
        </authorList>
    </citation>
    <scope>NUCLEOTIDE SEQUENCE</scope>
    <source>
        <strain evidence="3">17073</strain>
    </source>
</reference>
<dbReference type="InterPro" id="IPR029063">
    <property type="entry name" value="SAM-dependent_MTases_sf"/>
</dbReference>
<dbReference type="Gene3D" id="3.40.50.150">
    <property type="entry name" value="Vaccinia Virus protein VP39"/>
    <property type="match status" value="1"/>
</dbReference>
<dbReference type="GO" id="GO:0032259">
    <property type="term" value="P:methylation"/>
    <property type="evidence" value="ECO:0007669"/>
    <property type="project" value="UniProtKB-KW"/>
</dbReference>
<gene>
    <name evidence="3" type="primary">prmA</name>
    <name evidence="3" type="ORF">IAD18_03790</name>
</gene>